<dbReference type="SMR" id="A0A1J6IQI9"/>
<accession>A0A1J6IQI9</accession>
<proteinExistence type="predicted"/>
<gene>
    <name evidence="2" type="ORF">A4A49_01897</name>
</gene>
<dbReference type="PANTHER" id="PTHR46354">
    <property type="entry name" value="DOG1 DOMAIN-CONTAINING PROTEIN"/>
    <property type="match status" value="1"/>
</dbReference>
<dbReference type="GO" id="GO:0043565">
    <property type="term" value="F:sequence-specific DNA binding"/>
    <property type="evidence" value="ECO:0007669"/>
    <property type="project" value="InterPro"/>
</dbReference>
<organism evidence="2 3">
    <name type="scientific">Nicotiana attenuata</name>
    <name type="common">Coyote tobacco</name>
    <dbReference type="NCBI Taxonomy" id="49451"/>
    <lineage>
        <taxon>Eukaryota</taxon>
        <taxon>Viridiplantae</taxon>
        <taxon>Streptophyta</taxon>
        <taxon>Embryophyta</taxon>
        <taxon>Tracheophyta</taxon>
        <taxon>Spermatophyta</taxon>
        <taxon>Magnoliopsida</taxon>
        <taxon>eudicotyledons</taxon>
        <taxon>Gunneridae</taxon>
        <taxon>Pentapetalae</taxon>
        <taxon>asterids</taxon>
        <taxon>lamiids</taxon>
        <taxon>Solanales</taxon>
        <taxon>Solanaceae</taxon>
        <taxon>Nicotianoideae</taxon>
        <taxon>Nicotianeae</taxon>
        <taxon>Nicotiana</taxon>
    </lineage>
</organism>
<dbReference type="EMBL" id="MJEQ01037188">
    <property type="protein sequence ID" value="OIT02832.1"/>
    <property type="molecule type" value="Genomic_DNA"/>
</dbReference>
<protein>
    <recommendedName>
        <fullName evidence="1">DOG1 domain-containing protein</fullName>
    </recommendedName>
</protein>
<comment type="caution">
    <text evidence="2">The sequence shown here is derived from an EMBL/GenBank/DDBJ whole genome shotgun (WGS) entry which is preliminary data.</text>
</comment>
<dbReference type="Proteomes" id="UP000187609">
    <property type="component" value="Unassembled WGS sequence"/>
</dbReference>
<dbReference type="PANTHER" id="PTHR46354:SF7">
    <property type="entry name" value="PROTEIN DOG1-LIKE 1"/>
    <property type="match status" value="1"/>
</dbReference>
<evidence type="ECO:0000313" key="2">
    <source>
        <dbReference type="EMBL" id="OIT02832.1"/>
    </source>
</evidence>
<dbReference type="InterPro" id="IPR051886">
    <property type="entry name" value="Seed_Dev/Stress_Resp_Reg"/>
</dbReference>
<dbReference type="Pfam" id="PF14144">
    <property type="entry name" value="DOG1"/>
    <property type="match status" value="1"/>
</dbReference>
<dbReference type="OMA" id="SMHEWGR"/>
<dbReference type="InterPro" id="IPR025422">
    <property type="entry name" value="TGA_domain"/>
</dbReference>
<dbReference type="Gramene" id="OIT02832">
    <property type="protein sequence ID" value="OIT02832"/>
    <property type="gene ID" value="A4A49_01897"/>
</dbReference>
<dbReference type="AlphaFoldDB" id="A0A1J6IQI9"/>
<sequence>MTSSNNKNNEQECLHESWMNLQHAELRELEQAAAANRPKDEQKQTQLIEKIIKHFQDYCTNRSRLAQKDVSPFFAPTSCTPLENSVLWICGCRPSSFIRLIFTLFCGVEIESYITQFLQGITRNGEIHEFTAKQMNMVDELQSKTIREERKLSSRLASLQEEIVDQPLFSKTKKKIEGDNDDDGGGGVDCENADEPLDKYNKYMAAIMEEADELRMKTLKEIVVILEPDQAVEYLAAAKKIRLCIQQWGKKRDHDNTNSCN</sequence>
<dbReference type="GO" id="GO:0006351">
    <property type="term" value="P:DNA-templated transcription"/>
    <property type="evidence" value="ECO:0007669"/>
    <property type="project" value="InterPro"/>
</dbReference>
<dbReference type="STRING" id="49451.A0A1J6IQI9"/>
<reference evidence="2" key="1">
    <citation type="submission" date="2016-11" db="EMBL/GenBank/DDBJ databases">
        <title>The genome of Nicotiana attenuata.</title>
        <authorList>
            <person name="Xu S."/>
            <person name="Brockmoeller T."/>
            <person name="Gaquerel E."/>
            <person name="Navarro A."/>
            <person name="Kuhl H."/>
            <person name="Gase K."/>
            <person name="Ling Z."/>
            <person name="Zhou W."/>
            <person name="Kreitzer C."/>
            <person name="Stanke M."/>
            <person name="Tang H."/>
            <person name="Lyons E."/>
            <person name="Pandey P."/>
            <person name="Pandey S.P."/>
            <person name="Timmermann B."/>
            <person name="Baldwin I.T."/>
        </authorList>
    </citation>
    <scope>NUCLEOTIDE SEQUENCE [LARGE SCALE GENOMIC DNA]</scope>
    <source>
        <strain evidence="2">UT</strain>
    </source>
</reference>
<name>A0A1J6IQI9_NICAT</name>
<keyword evidence="3" id="KW-1185">Reference proteome</keyword>
<feature type="domain" description="DOG1" evidence="1">
    <location>
        <begin position="8"/>
        <end position="255"/>
    </location>
</feature>
<dbReference type="PROSITE" id="PS51806">
    <property type="entry name" value="DOG1"/>
    <property type="match status" value="1"/>
</dbReference>
<evidence type="ECO:0000259" key="1">
    <source>
        <dbReference type="PROSITE" id="PS51806"/>
    </source>
</evidence>
<evidence type="ECO:0000313" key="3">
    <source>
        <dbReference type="Proteomes" id="UP000187609"/>
    </source>
</evidence>